<dbReference type="AlphaFoldDB" id="A0A4Q1ZZH3"/>
<name>A0A4Q1ZZH3_9LACO</name>
<dbReference type="Gene3D" id="3.40.50.360">
    <property type="match status" value="1"/>
</dbReference>
<proteinExistence type="predicted"/>
<accession>A0A4Q1ZZH3</accession>
<sequence length="177" mass="19835">MKKIGIIIGSTRPGRRSPLIAEWFAKNLPQAELTYDIIDLADFDLPFLDESEMPQTGTYHHETTKRWSEKIATYAGFIFIVPQYNWGYPAVLKNALDYLYREWQGKPACLVTFGGHGGSQAQIALRLVMQGLKMPVLSVAPMITLSPSASQSEALNALIAYEPLLPALEAEFKRYLN</sequence>
<protein>
    <submittedName>
        <fullName evidence="1">NADPH-dependent oxidoreductase</fullName>
    </submittedName>
</protein>
<organism evidence="1 2">
    <name type="scientific">Ligilactobacillus murinus</name>
    <dbReference type="NCBI Taxonomy" id="1622"/>
    <lineage>
        <taxon>Bacteria</taxon>
        <taxon>Bacillati</taxon>
        <taxon>Bacillota</taxon>
        <taxon>Bacilli</taxon>
        <taxon>Lactobacillales</taxon>
        <taxon>Lactobacillaceae</taxon>
        <taxon>Ligilactobacillus</taxon>
    </lineage>
</organism>
<reference evidence="1 2" key="1">
    <citation type="submission" date="2018-09" db="EMBL/GenBank/DDBJ databases">
        <title>Murine metabolic-syndrome-specific gut microbial biobank.</title>
        <authorList>
            <person name="Liu C."/>
        </authorList>
    </citation>
    <scope>NUCLEOTIDE SEQUENCE [LARGE SCALE GENOMIC DNA]</scope>
    <source>
        <strain evidence="1 2">C-30</strain>
    </source>
</reference>
<dbReference type="PANTHER" id="PTHR30543:SF21">
    <property type="entry name" value="NAD(P)H-DEPENDENT FMN REDUCTASE LOT6"/>
    <property type="match status" value="1"/>
</dbReference>
<dbReference type="PANTHER" id="PTHR30543">
    <property type="entry name" value="CHROMATE REDUCTASE"/>
    <property type="match status" value="1"/>
</dbReference>
<dbReference type="GO" id="GO:0010181">
    <property type="term" value="F:FMN binding"/>
    <property type="evidence" value="ECO:0007669"/>
    <property type="project" value="TreeGrafter"/>
</dbReference>
<dbReference type="Pfam" id="PF03358">
    <property type="entry name" value="FMN_red"/>
    <property type="match status" value="1"/>
</dbReference>
<dbReference type="EMBL" id="QZFR01000146">
    <property type="protein sequence ID" value="RXV62179.1"/>
    <property type="molecule type" value="Genomic_DNA"/>
</dbReference>
<dbReference type="InterPro" id="IPR050712">
    <property type="entry name" value="NAD(P)H-dep_reductase"/>
</dbReference>
<dbReference type="SUPFAM" id="SSF52218">
    <property type="entry name" value="Flavoproteins"/>
    <property type="match status" value="1"/>
</dbReference>
<comment type="caution">
    <text evidence="1">The sequence shown here is derived from an EMBL/GenBank/DDBJ whole genome shotgun (WGS) entry which is preliminary data.</text>
</comment>
<evidence type="ECO:0000313" key="2">
    <source>
        <dbReference type="Proteomes" id="UP000289316"/>
    </source>
</evidence>
<dbReference type="Proteomes" id="UP000289316">
    <property type="component" value="Unassembled WGS sequence"/>
</dbReference>
<dbReference type="GO" id="GO:0005829">
    <property type="term" value="C:cytosol"/>
    <property type="evidence" value="ECO:0007669"/>
    <property type="project" value="TreeGrafter"/>
</dbReference>
<dbReference type="InterPro" id="IPR005025">
    <property type="entry name" value="FMN_Rdtase-like_dom"/>
</dbReference>
<dbReference type="RefSeq" id="WP_004050257.1">
    <property type="nucleotide sequence ID" value="NZ_CABIVU010000096.1"/>
</dbReference>
<dbReference type="GO" id="GO:0016491">
    <property type="term" value="F:oxidoreductase activity"/>
    <property type="evidence" value="ECO:0007669"/>
    <property type="project" value="InterPro"/>
</dbReference>
<gene>
    <name evidence="1" type="ORF">D6C19_11355</name>
</gene>
<dbReference type="InterPro" id="IPR029039">
    <property type="entry name" value="Flavoprotein-like_sf"/>
</dbReference>
<dbReference type="OrthoDB" id="9812295at2"/>
<evidence type="ECO:0000313" key="1">
    <source>
        <dbReference type="EMBL" id="RXV62179.1"/>
    </source>
</evidence>